<evidence type="ECO:0000313" key="3">
    <source>
        <dbReference type="Proteomes" id="UP000183376"/>
    </source>
</evidence>
<dbReference type="Proteomes" id="UP000183376">
    <property type="component" value="Chromosome I"/>
</dbReference>
<feature type="transmembrane region" description="Helical" evidence="1">
    <location>
        <begin position="53"/>
        <end position="78"/>
    </location>
</feature>
<sequence length="189" mass="20714">MLDGVARSLAAEQRISLMGLLVLVTGFLPWWSVRWTYSEGTAHGQRTATVSAWQVSTIWTLALLLAAAAATAWAWWSWRSGCRPLLATVAAFACIVLAAVMLVAERGSPLSSLPGTRRFEWSMSFTDGPMPENHIAQSWMVRDQLLTYDDGHLTVGTAWGWWIGLAAVIAVSVLLALRLRVLSRVTGDM</sequence>
<accession>A0A1G9Y867</accession>
<reference evidence="2 3" key="1">
    <citation type="submission" date="2016-10" db="EMBL/GenBank/DDBJ databases">
        <authorList>
            <person name="de Groot N.N."/>
        </authorList>
    </citation>
    <scope>NUCLEOTIDE SEQUENCE [LARGE SCALE GENOMIC DNA]</scope>
    <source>
        <strain evidence="2 3">DSM 44149</strain>
    </source>
</reference>
<keyword evidence="3" id="KW-1185">Reference proteome</keyword>
<keyword evidence="1" id="KW-0472">Membrane</keyword>
<proteinExistence type="predicted"/>
<dbReference type="EMBL" id="LT629701">
    <property type="protein sequence ID" value="SDN05288.1"/>
    <property type="molecule type" value="Genomic_DNA"/>
</dbReference>
<feature type="transmembrane region" description="Helical" evidence="1">
    <location>
        <begin position="85"/>
        <end position="104"/>
    </location>
</feature>
<gene>
    <name evidence="2" type="ORF">SAMN04489726_4660</name>
</gene>
<evidence type="ECO:0000313" key="2">
    <source>
        <dbReference type="EMBL" id="SDN05288.1"/>
    </source>
</evidence>
<keyword evidence="1" id="KW-0812">Transmembrane</keyword>
<dbReference type="AlphaFoldDB" id="A0A1G9Y867"/>
<organism evidence="2 3">
    <name type="scientific">Allokutzneria albata</name>
    <name type="common">Kibdelosporangium albatum</name>
    <dbReference type="NCBI Taxonomy" id="211114"/>
    <lineage>
        <taxon>Bacteria</taxon>
        <taxon>Bacillati</taxon>
        <taxon>Actinomycetota</taxon>
        <taxon>Actinomycetes</taxon>
        <taxon>Pseudonocardiales</taxon>
        <taxon>Pseudonocardiaceae</taxon>
        <taxon>Allokutzneria</taxon>
    </lineage>
</organism>
<keyword evidence="1" id="KW-1133">Transmembrane helix</keyword>
<dbReference type="STRING" id="211114.SAMN04489726_4660"/>
<name>A0A1G9Y867_ALLAB</name>
<protein>
    <submittedName>
        <fullName evidence="2">Uncharacterized protein</fullName>
    </submittedName>
</protein>
<feature type="transmembrane region" description="Helical" evidence="1">
    <location>
        <begin position="159"/>
        <end position="179"/>
    </location>
</feature>
<evidence type="ECO:0000256" key="1">
    <source>
        <dbReference type="SAM" id="Phobius"/>
    </source>
</evidence>
<feature type="transmembrane region" description="Helical" evidence="1">
    <location>
        <begin position="15"/>
        <end position="33"/>
    </location>
</feature>